<proteinExistence type="evidence at transcript level"/>
<reference evidence="1" key="1">
    <citation type="submission" date="2013-07" db="EMBL/GenBank/DDBJ databases">
        <authorList>
            <person name="Geib S."/>
        </authorList>
    </citation>
    <scope>NUCLEOTIDE SEQUENCE</scope>
</reference>
<evidence type="ECO:0008006" key="2">
    <source>
        <dbReference type="Google" id="ProtNLM"/>
    </source>
</evidence>
<reference evidence="1" key="2">
    <citation type="journal article" date="2014" name="BMC Genomics">
        <title>A genomic perspective to assessing quality of mass-reared SIT flies used in Mediterranean fruit fly (Ceratitis capitata) eradication in California.</title>
        <authorList>
            <person name="Calla B."/>
            <person name="Hall B."/>
            <person name="Hou S."/>
            <person name="Geib S.M."/>
        </authorList>
    </citation>
    <scope>NUCLEOTIDE SEQUENCE</scope>
</reference>
<feature type="non-terminal residue" evidence="1">
    <location>
        <position position="1"/>
    </location>
</feature>
<accession>W8AMX0</accession>
<dbReference type="EMBL" id="GAMC01019203">
    <property type="protein sequence ID" value="JAB87352.1"/>
    <property type="molecule type" value="mRNA"/>
</dbReference>
<protein>
    <recommendedName>
        <fullName evidence="2">NAD-specific glutamate dehydrogenase</fullName>
    </recommendedName>
</protein>
<evidence type="ECO:0000313" key="1">
    <source>
        <dbReference type="EMBL" id="JAB87352.1"/>
    </source>
</evidence>
<sequence length="348" mass="38528">DNKINLFCSWCVLRCGQLLPSGLDTPNFSCIFANGTIRREFTTGSDVVDGHFQPFGLILVGLRNQFLCLDVCLVIGQQVIVIVFQQNIRNILEFIGIAWTEEATLYLVDALSDLRILVVVIVGIVTAFLERLNLLYGHTKNENIIVAHLLGHLNIGTVQGTDSECTVQHEFHVASTGSLCAGGGDLFRQIGSRHDFLSQSDAVILQKDYLQFVTYNWIVVDNIGHSADQLNNLFGYIVTGCGLATDHDGAWREVGGGILLNAIVKRNDVQAVQQLTFVLVYTFNLNVEHGGGINFDAIVFLQDLSQLQFVLLFHTCHVALEVGVLGPFLKRHQLLQVHWPFVTNLLGN</sequence>
<name>W8AMX0_CERCA</name>
<organism evidence="1">
    <name type="scientific">Ceratitis capitata</name>
    <name type="common">Mediterranean fruit fly</name>
    <name type="synonym">Tephritis capitata</name>
    <dbReference type="NCBI Taxonomy" id="7213"/>
    <lineage>
        <taxon>Eukaryota</taxon>
        <taxon>Metazoa</taxon>
        <taxon>Ecdysozoa</taxon>
        <taxon>Arthropoda</taxon>
        <taxon>Hexapoda</taxon>
        <taxon>Insecta</taxon>
        <taxon>Pterygota</taxon>
        <taxon>Neoptera</taxon>
        <taxon>Endopterygota</taxon>
        <taxon>Diptera</taxon>
        <taxon>Brachycera</taxon>
        <taxon>Muscomorpha</taxon>
        <taxon>Tephritoidea</taxon>
        <taxon>Tephritidae</taxon>
        <taxon>Ceratitis</taxon>
        <taxon>Ceratitis</taxon>
    </lineage>
</organism>
<dbReference type="AlphaFoldDB" id="W8AMX0"/>